<name>A0A8J3VQI7_9ACTN</name>
<dbReference type="GO" id="GO:0005886">
    <property type="term" value="C:plasma membrane"/>
    <property type="evidence" value="ECO:0007669"/>
    <property type="project" value="UniProtKB-SubCell"/>
</dbReference>
<feature type="transmembrane region" description="Helical" evidence="7">
    <location>
        <begin position="167"/>
        <end position="185"/>
    </location>
</feature>
<dbReference type="InterPro" id="IPR011701">
    <property type="entry name" value="MFS"/>
</dbReference>
<feature type="transmembrane region" description="Helical" evidence="7">
    <location>
        <begin position="48"/>
        <end position="70"/>
    </location>
</feature>
<evidence type="ECO:0000313" key="9">
    <source>
        <dbReference type="EMBL" id="GIH14368.1"/>
    </source>
</evidence>
<evidence type="ECO:0000256" key="7">
    <source>
        <dbReference type="SAM" id="Phobius"/>
    </source>
</evidence>
<keyword evidence="3" id="KW-1003">Cell membrane</keyword>
<comment type="caution">
    <text evidence="9">The sequence shown here is derived from an EMBL/GenBank/DDBJ whole genome shotgun (WGS) entry which is preliminary data.</text>
</comment>
<dbReference type="Pfam" id="PF07690">
    <property type="entry name" value="MFS_1"/>
    <property type="match status" value="1"/>
</dbReference>
<keyword evidence="2" id="KW-0813">Transport</keyword>
<organism evidence="9 10">
    <name type="scientific">Rugosimonospora africana</name>
    <dbReference type="NCBI Taxonomy" id="556532"/>
    <lineage>
        <taxon>Bacteria</taxon>
        <taxon>Bacillati</taxon>
        <taxon>Actinomycetota</taxon>
        <taxon>Actinomycetes</taxon>
        <taxon>Micromonosporales</taxon>
        <taxon>Micromonosporaceae</taxon>
        <taxon>Rugosimonospora</taxon>
    </lineage>
</organism>
<gene>
    <name evidence="9" type="ORF">Raf01_25400</name>
</gene>
<keyword evidence="10" id="KW-1185">Reference proteome</keyword>
<evidence type="ECO:0000313" key="10">
    <source>
        <dbReference type="Proteomes" id="UP000642748"/>
    </source>
</evidence>
<dbReference type="SUPFAM" id="SSF103473">
    <property type="entry name" value="MFS general substrate transporter"/>
    <property type="match status" value="1"/>
</dbReference>
<evidence type="ECO:0000256" key="5">
    <source>
        <dbReference type="ARBA" id="ARBA00022989"/>
    </source>
</evidence>
<dbReference type="InterPro" id="IPR020846">
    <property type="entry name" value="MFS_dom"/>
</dbReference>
<protein>
    <submittedName>
        <fullName evidence="9">MFS transporter</fullName>
    </submittedName>
</protein>
<feature type="transmembrane region" description="Helical" evidence="7">
    <location>
        <begin position="138"/>
        <end position="161"/>
    </location>
</feature>
<dbReference type="InterPro" id="IPR050171">
    <property type="entry name" value="MFS_Transporters"/>
</dbReference>
<dbReference type="Gene3D" id="1.20.1250.20">
    <property type="entry name" value="MFS general substrate transporter like domains"/>
    <property type="match status" value="1"/>
</dbReference>
<dbReference type="PROSITE" id="PS50850">
    <property type="entry name" value="MFS"/>
    <property type="match status" value="1"/>
</dbReference>
<accession>A0A8J3VQI7</accession>
<dbReference type="PANTHER" id="PTHR23517">
    <property type="entry name" value="RESISTANCE PROTEIN MDTM, PUTATIVE-RELATED-RELATED"/>
    <property type="match status" value="1"/>
</dbReference>
<keyword evidence="6 7" id="KW-0472">Membrane</keyword>
<feature type="domain" description="Major facilitator superfamily (MFS) profile" evidence="8">
    <location>
        <begin position="11"/>
        <end position="397"/>
    </location>
</feature>
<evidence type="ECO:0000256" key="3">
    <source>
        <dbReference type="ARBA" id="ARBA00022475"/>
    </source>
</evidence>
<evidence type="ECO:0000256" key="1">
    <source>
        <dbReference type="ARBA" id="ARBA00004651"/>
    </source>
</evidence>
<sequence>MIATLMPARGTPRILVIATLVNTFGNGAYLTTSALFLTHSVGLSPAQVAIGLSTAALAGIVLTTPMGYLVDRVGPRGLQVAALLTSAASFTALTLVRDLWSFIPLACLIAVGDATAKASNSAMIAAAVPPDQRVRTRAFVRSANNGGIALGTLAGGVPLLLDSRAGYLAVLLLNSVTYLVAAFIVTRANRTAPPDAPVGGPRMVTLRDRPFLAFALVDGLVMALLNGILSLALPLWLVGYTHAPTTLVTAALLVNTIGCVTMQVWVSRGTHGAADAIPVSRRGAFLVAASCVLFGLTAGRSSWLVGVLVLLAAAVHVLGELWLSSGSFAVVFGLAPDWAQGQYQGAYQTGRQIGNMAAPPLLTALVVGSGVPGWIGIAAIFAAAGVVYPHIIRRGLRRVEAGRVYAEAASAA</sequence>
<feature type="transmembrane region" description="Helical" evidence="7">
    <location>
        <begin position="285"/>
        <end position="318"/>
    </location>
</feature>
<keyword evidence="4 7" id="KW-0812">Transmembrane</keyword>
<proteinExistence type="predicted"/>
<dbReference type="RefSeq" id="WP_203918034.1">
    <property type="nucleotide sequence ID" value="NZ_BONZ01000023.1"/>
</dbReference>
<feature type="transmembrane region" description="Helical" evidence="7">
    <location>
        <begin position="211"/>
        <end position="237"/>
    </location>
</feature>
<evidence type="ECO:0000256" key="2">
    <source>
        <dbReference type="ARBA" id="ARBA00022448"/>
    </source>
</evidence>
<feature type="transmembrane region" description="Helical" evidence="7">
    <location>
        <begin position="243"/>
        <end position="265"/>
    </location>
</feature>
<dbReference type="InterPro" id="IPR036259">
    <property type="entry name" value="MFS_trans_sf"/>
</dbReference>
<comment type="subcellular location">
    <subcellularLocation>
        <location evidence="1">Cell membrane</location>
        <topology evidence="1">Multi-pass membrane protein</topology>
    </subcellularLocation>
</comment>
<dbReference type="GO" id="GO:0022857">
    <property type="term" value="F:transmembrane transporter activity"/>
    <property type="evidence" value="ECO:0007669"/>
    <property type="project" value="InterPro"/>
</dbReference>
<dbReference type="EMBL" id="BONZ01000023">
    <property type="protein sequence ID" value="GIH14368.1"/>
    <property type="molecule type" value="Genomic_DNA"/>
</dbReference>
<evidence type="ECO:0000256" key="4">
    <source>
        <dbReference type="ARBA" id="ARBA00022692"/>
    </source>
</evidence>
<dbReference type="AlphaFoldDB" id="A0A8J3VQI7"/>
<dbReference type="PANTHER" id="PTHR23517:SF2">
    <property type="entry name" value="MULTIDRUG RESISTANCE PROTEIN MDTH"/>
    <property type="match status" value="1"/>
</dbReference>
<feature type="transmembrane region" description="Helical" evidence="7">
    <location>
        <begin position="361"/>
        <end position="388"/>
    </location>
</feature>
<keyword evidence="5 7" id="KW-1133">Transmembrane helix</keyword>
<dbReference type="Proteomes" id="UP000642748">
    <property type="component" value="Unassembled WGS sequence"/>
</dbReference>
<evidence type="ECO:0000259" key="8">
    <source>
        <dbReference type="PROSITE" id="PS50850"/>
    </source>
</evidence>
<reference evidence="9" key="1">
    <citation type="submission" date="2021-01" db="EMBL/GenBank/DDBJ databases">
        <title>Whole genome shotgun sequence of Rugosimonospora africana NBRC 104875.</title>
        <authorList>
            <person name="Komaki H."/>
            <person name="Tamura T."/>
        </authorList>
    </citation>
    <scope>NUCLEOTIDE SEQUENCE</scope>
    <source>
        <strain evidence="9">NBRC 104875</strain>
    </source>
</reference>
<evidence type="ECO:0000256" key="6">
    <source>
        <dbReference type="ARBA" id="ARBA00023136"/>
    </source>
</evidence>
<feature type="transmembrane region" description="Helical" evidence="7">
    <location>
        <begin position="12"/>
        <end position="36"/>
    </location>
</feature>